<evidence type="ECO:0000313" key="4">
    <source>
        <dbReference type="Proteomes" id="UP000504607"/>
    </source>
</evidence>
<accession>A0A8N4F076</accession>
<dbReference type="SUPFAM" id="SSF51110">
    <property type="entry name" value="alpha-D-mannose-specific plant lectins"/>
    <property type="match status" value="2"/>
</dbReference>
<feature type="chain" id="PRO_5035478053" evidence="2">
    <location>
        <begin position="20"/>
        <end position="460"/>
    </location>
</feature>
<dbReference type="PANTHER" id="PTHR47976">
    <property type="entry name" value="G-TYPE LECTIN S-RECEPTOR-LIKE SERINE/THREONINE-PROTEIN KINASE SD2-5"/>
    <property type="match status" value="1"/>
</dbReference>
<protein>
    <submittedName>
        <fullName evidence="5">G-type lectin S-receptor-like serine/threonine-protein kinase LECRK1</fullName>
    </submittedName>
</protein>
<keyword evidence="1 2" id="KW-0732">Signal</keyword>
<feature type="domain" description="EGF-like" evidence="3">
    <location>
        <begin position="297"/>
        <end position="311"/>
    </location>
</feature>
<dbReference type="PROSITE" id="PS01186">
    <property type="entry name" value="EGF_2"/>
    <property type="match status" value="1"/>
</dbReference>
<dbReference type="AlphaFoldDB" id="A0A8N4F076"/>
<name>A0A8N4F076_ELAGV</name>
<gene>
    <name evidence="5" type="primary">LOC114914502</name>
</gene>
<feature type="signal peptide" evidence="2">
    <location>
        <begin position="1"/>
        <end position="19"/>
    </location>
</feature>
<evidence type="ECO:0000256" key="1">
    <source>
        <dbReference type="ARBA" id="ARBA00022729"/>
    </source>
</evidence>
<sequence length="460" mass="50394">MTLTTMFLVLMVGFALVAAQTGPRNNITIGSTLSPTTPPTSWLSASGRFAFGFYPPGNNPSTIGVWLTASPTETVIVWTLLQKPFRKDALLNLTNTGLELVYPKGEPQSIIKFHGTSVLASMLDSGNFVAYRYDGNTTYKSFDHPSDTIMGGQSLRCGTQLTSSVSETNYSSGTSILIMQCDGNLVLYQETVLLWASETYGAGYTSLILDTNGAFYLQSSSGENMSLLRTPNGGTEPSIFHGKLGWNGTFQLKWLRLETNMTVEVTEIPDYKDRCEQKETCGFNSICTLIGDQQPNCSCLTGFANATGRGCQRNFTKPSCKGILDTNQYSMEAQENIIWLDDPYSVKYSSREDCQDACLKDCNCDAALFRDQKCAKQKLPLQGGRTSMAVSTEAFLKVLRAPPIGHQDAKIEKVVNTKAVTISLALVARIYCFHRPRCLHFRIASLDISAEVEQVGIGSV</sequence>
<evidence type="ECO:0000259" key="3">
    <source>
        <dbReference type="PROSITE" id="PS01186"/>
    </source>
</evidence>
<dbReference type="OrthoDB" id="758220at2759"/>
<dbReference type="Gene3D" id="2.90.10.10">
    <property type="entry name" value="Bulb-type lectin domain"/>
    <property type="match status" value="1"/>
</dbReference>
<organism evidence="4 5">
    <name type="scientific">Elaeis guineensis var. tenera</name>
    <name type="common">Oil palm</name>
    <dbReference type="NCBI Taxonomy" id="51953"/>
    <lineage>
        <taxon>Eukaryota</taxon>
        <taxon>Viridiplantae</taxon>
        <taxon>Streptophyta</taxon>
        <taxon>Embryophyta</taxon>
        <taxon>Tracheophyta</taxon>
        <taxon>Spermatophyta</taxon>
        <taxon>Magnoliopsida</taxon>
        <taxon>Liliopsida</taxon>
        <taxon>Arecaceae</taxon>
        <taxon>Arecoideae</taxon>
        <taxon>Cocoseae</taxon>
        <taxon>Elaeidinae</taxon>
        <taxon>Elaeis</taxon>
    </lineage>
</organism>
<dbReference type="InterPro" id="IPR000742">
    <property type="entry name" value="EGF"/>
</dbReference>
<proteinExistence type="predicted"/>
<reference evidence="5" key="1">
    <citation type="submission" date="2025-08" db="UniProtKB">
        <authorList>
            <consortium name="RefSeq"/>
        </authorList>
    </citation>
    <scope>IDENTIFICATION</scope>
</reference>
<dbReference type="PANTHER" id="PTHR47976:SF27">
    <property type="entry name" value="RECEPTOR-LIKE SERINE_THREONINE-PROTEIN KINASE"/>
    <property type="match status" value="1"/>
</dbReference>
<dbReference type="InterPro" id="IPR051343">
    <property type="entry name" value="G-type_lectin_kinases/EP1-like"/>
</dbReference>
<evidence type="ECO:0000256" key="2">
    <source>
        <dbReference type="SAM" id="SignalP"/>
    </source>
</evidence>
<dbReference type="InterPro" id="IPR036426">
    <property type="entry name" value="Bulb-type_lectin_dom_sf"/>
</dbReference>
<dbReference type="Proteomes" id="UP000504607">
    <property type="component" value="Chromosome 9"/>
</dbReference>
<dbReference type="RefSeq" id="XP_029122237.1">
    <property type="nucleotide sequence ID" value="XM_029266404.1"/>
</dbReference>
<keyword evidence="4" id="KW-1185">Reference proteome</keyword>
<evidence type="ECO:0000313" key="5">
    <source>
        <dbReference type="RefSeq" id="XP_029122237.1"/>
    </source>
</evidence>